<keyword evidence="1" id="KW-0472">Membrane</keyword>
<reference evidence="2 3" key="1">
    <citation type="submission" date="2016-01" db="EMBL/GenBank/DDBJ databases">
        <authorList>
            <person name="Oliw E.H."/>
        </authorList>
    </citation>
    <scope>NUCLEOTIDE SEQUENCE [LARGE SCALE GENOMIC DNA]</scope>
    <source>
        <strain evidence="2 3">Zutra 3-1</strain>
    </source>
</reference>
<keyword evidence="1" id="KW-1133">Transmembrane helix</keyword>
<accession>A0A1S7PEA1</accession>
<dbReference type="EMBL" id="FBWG01000007">
    <property type="protein sequence ID" value="CUX19961.1"/>
    <property type="molecule type" value="Genomic_DNA"/>
</dbReference>
<organism evidence="2 3">
    <name type="scientific">Agrobacterium deltaense Zutra 3/1</name>
    <dbReference type="NCBI Taxonomy" id="1183427"/>
    <lineage>
        <taxon>Bacteria</taxon>
        <taxon>Pseudomonadati</taxon>
        <taxon>Pseudomonadota</taxon>
        <taxon>Alphaproteobacteria</taxon>
        <taxon>Hyphomicrobiales</taxon>
        <taxon>Rhizobiaceae</taxon>
        <taxon>Rhizobium/Agrobacterium group</taxon>
        <taxon>Agrobacterium</taxon>
    </lineage>
</organism>
<keyword evidence="1" id="KW-0812">Transmembrane</keyword>
<evidence type="ECO:0000256" key="1">
    <source>
        <dbReference type="SAM" id="Phobius"/>
    </source>
</evidence>
<protein>
    <submittedName>
        <fullName evidence="2">Uncharacterized protein</fullName>
    </submittedName>
</protein>
<dbReference type="RefSeq" id="WP_162936648.1">
    <property type="nucleotide sequence ID" value="NZ_LT009748.1"/>
</dbReference>
<gene>
    <name evidence="2" type="ORF">AGR7C_Cc150042</name>
</gene>
<dbReference type="AlphaFoldDB" id="A0A1S7PEA1"/>
<name>A0A1S7PEA1_9HYPH</name>
<evidence type="ECO:0000313" key="2">
    <source>
        <dbReference type="EMBL" id="CUX19961.1"/>
    </source>
</evidence>
<evidence type="ECO:0000313" key="3">
    <source>
        <dbReference type="Proteomes" id="UP000191987"/>
    </source>
</evidence>
<proteinExistence type="predicted"/>
<dbReference type="Proteomes" id="UP000191987">
    <property type="component" value="Unassembled WGS sequence"/>
</dbReference>
<sequence length="104" mass="10728">MKSIWLPAALIVVLIVGLFVVGGVRIVVTAPNYSAQLAPATLIVANAANLNLIDSPQAFCARTGKPGNDFCAAGALAGIMQNGKMLVRLPYSEALYKMAGGPSL</sequence>
<feature type="transmembrane region" description="Helical" evidence="1">
    <location>
        <begin position="6"/>
        <end position="28"/>
    </location>
</feature>